<gene>
    <name evidence="1" type="ORF">H9894_10680</name>
</gene>
<sequence length="259" mass="29020">MPARYALYYTPARTTLLYSRVSRLFGRTILSALPFAPEIPEGFSSDEWQAIVKEPAHYGLHATLKAPFVFREQDLPREQQEEILCSLCAQVARRHAPFDTAPLTLARLQSRNGTGSFLALTPAAEKPSDLSRQKMLALEKDCVLSLESVRAPLSEADVAARGALDEKEAHYLRTFGYHLVFDRFRFHLTLTGCLSEDRLQAVEAALKPLLAPMTGKPLRIDSLSLCYQEERNQPFVEVKRFDLHRAKVLQAPPLAGIAS</sequence>
<dbReference type="AlphaFoldDB" id="A0A9D1PXK5"/>
<dbReference type="Gene3D" id="3.90.1140.10">
    <property type="entry name" value="Cyclic phosphodiesterase"/>
    <property type="match status" value="1"/>
</dbReference>
<reference evidence="1" key="1">
    <citation type="journal article" date="2021" name="PeerJ">
        <title>Extensive microbial diversity within the chicken gut microbiome revealed by metagenomics and culture.</title>
        <authorList>
            <person name="Gilroy R."/>
            <person name="Ravi A."/>
            <person name="Getino M."/>
            <person name="Pursley I."/>
            <person name="Horton D.L."/>
            <person name="Alikhan N.F."/>
            <person name="Baker D."/>
            <person name="Gharbi K."/>
            <person name="Hall N."/>
            <person name="Watson M."/>
            <person name="Adriaenssens E.M."/>
            <person name="Foster-Nyarko E."/>
            <person name="Jarju S."/>
            <person name="Secka A."/>
            <person name="Antonio M."/>
            <person name="Oren A."/>
            <person name="Chaudhuri R.R."/>
            <person name="La Ragione R."/>
            <person name="Hildebrand F."/>
            <person name="Pallen M.J."/>
        </authorList>
    </citation>
    <scope>NUCLEOTIDE SEQUENCE</scope>
    <source>
        <strain evidence="1">ChiHecec2B26-446</strain>
    </source>
</reference>
<dbReference type="Proteomes" id="UP000886752">
    <property type="component" value="Unassembled WGS sequence"/>
</dbReference>
<reference evidence="1" key="2">
    <citation type="submission" date="2021-04" db="EMBL/GenBank/DDBJ databases">
        <authorList>
            <person name="Gilroy R."/>
        </authorList>
    </citation>
    <scope>NUCLEOTIDE SEQUENCE</scope>
    <source>
        <strain evidence="1">ChiHecec2B26-446</strain>
    </source>
</reference>
<evidence type="ECO:0000313" key="2">
    <source>
        <dbReference type="Proteomes" id="UP000886752"/>
    </source>
</evidence>
<accession>A0A9D1PXK5</accession>
<dbReference type="EMBL" id="DXHV01000084">
    <property type="protein sequence ID" value="HIW01632.1"/>
    <property type="molecule type" value="Genomic_DNA"/>
</dbReference>
<dbReference type="Pfam" id="PF06299">
    <property type="entry name" value="DUF1045"/>
    <property type="match status" value="1"/>
</dbReference>
<name>A0A9D1PXK5_9BACT</name>
<organism evidence="1 2">
    <name type="scientific">Candidatus Desulfovibrio intestinipullorum</name>
    <dbReference type="NCBI Taxonomy" id="2838536"/>
    <lineage>
        <taxon>Bacteria</taxon>
        <taxon>Pseudomonadati</taxon>
        <taxon>Thermodesulfobacteriota</taxon>
        <taxon>Desulfovibrionia</taxon>
        <taxon>Desulfovibrionales</taxon>
        <taxon>Desulfovibrionaceae</taxon>
        <taxon>Desulfovibrio</taxon>
    </lineage>
</organism>
<comment type="caution">
    <text evidence="1">The sequence shown here is derived from an EMBL/GenBank/DDBJ whole genome shotgun (WGS) entry which is preliminary data.</text>
</comment>
<proteinExistence type="predicted"/>
<dbReference type="InterPro" id="IPR009389">
    <property type="entry name" value="DUF1045"/>
</dbReference>
<evidence type="ECO:0000313" key="1">
    <source>
        <dbReference type="EMBL" id="HIW01632.1"/>
    </source>
</evidence>
<protein>
    <submittedName>
        <fullName evidence="1">DUF1045 domain-containing protein</fullName>
    </submittedName>
</protein>